<evidence type="ECO:0000256" key="4">
    <source>
        <dbReference type="ARBA" id="ARBA00022777"/>
    </source>
</evidence>
<keyword evidence="4 7" id="KW-0418">Kinase</keyword>
<evidence type="ECO:0000313" key="8">
    <source>
        <dbReference type="Proteomes" id="UP000646548"/>
    </source>
</evidence>
<accession>A0A834EUX4</accession>
<evidence type="ECO:0000313" key="7">
    <source>
        <dbReference type="EMBL" id="KAF6714590.1"/>
    </source>
</evidence>
<evidence type="ECO:0000256" key="5">
    <source>
        <dbReference type="ARBA" id="ARBA00022840"/>
    </source>
</evidence>
<evidence type="ECO:0000256" key="1">
    <source>
        <dbReference type="ARBA" id="ARBA00022527"/>
    </source>
</evidence>
<dbReference type="AlphaFoldDB" id="A0A834EUX4"/>
<keyword evidence="1" id="KW-0723">Serine/threonine-protein kinase</keyword>
<proteinExistence type="predicted"/>
<comment type="caution">
    <text evidence="7">The sequence shown here is derived from an EMBL/GenBank/DDBJ whole genome shotgun (WGS) entry which is preliminary data.</text>
</comment>
<dbReference type="GO" id="GO:0004674">
    <property type="term" value="F:protein serine/threonine kinase activity"/>
    <property type="evidence" value="ECO:0007669"/>
    <property type="project" value="UniProtKB-KW"/>
</dbReference>
<keyword evidence="2" id="KW-0808">Transferase</keyword>
<protein>
    <submittedName>
        <fullName evidence="7">Dual specificity testis-specific protein kinase 2</fullName>
    </submittedName>
</protein>
<reference evidence="7" key="1">
    <citation type="journal article" name="BMC Genomics">
        <title>Long-read sequencing and de novo genome assembly of marine medaka (Oryzias melastigma).</title>
        <authorList>
            <person name="Liang P."/>
            <person name="Saqib H.S.A."/>
            <person name="Ni X."/>
            <person name="Shen Y."/>
        </authorList>
    </citation>
    <scope>NUCLEOTIDE SEQUENCE</scope>
    <source>
        <strain evidence="7">Bigg-433</strain>
    </source>
</reference>
<dbReference type="GO" id="GO:0005634">
    <property type="term" value="C:nucleus"/>
    <property type="evidence" value="ECO:0007669"/>
    <property type="project" value="TreeGrafter"/>
</dbReference>
<sequence>METERVAPEQEGEAEPPLHSVHGTHRIRPSSYRALRSAVSTLARLDDFSCERIGAGFFSEVFKSFRLQLRSDGFQEIL</sequence>
<evidence type="ECO:0000256" key="3">
    <source>
        <dbReference type="ARBA" id="ARBA00022741"/>
    </source>
</evidence>
<dbReference type="PANTHER" id="PTHR46485:SF3">
    <property type="entry name" value="DUAL SPECIFICITY TESTIS-SPECIFIC PROTEIN KINASE 1"/>
    <property type="match status" value="1"/>
</dbReference>
<feature type="region of interest" description="Disordered" evidence="6">
    <location>
        <begin position="1"/>
        <end position="25"/>
    </location>
</feature>
<dbReference type="EMBL" id="WKFB01001218">
    <property type="protein sequence ID" value="KAF6714590.1"/>
    <property type="molecule type" value="Genomic_DNA"/>
</dbReference>
<evidence type="ECO:0000256" key="2">
    <source>
        <dbReference type="ARBA" id="ARBA00022679"/>
    </source>
</evidence>
<name>A0A834EUX4_ORYME</name>
<organism evidence="7 8">
    <name type="scientific">Oryzias melastigma</name>
    <name type="common">Marine medaka</name>
    <dbReference type="NCBI Taxonomy" id="30732"/>
    <lineage>
        <taxon>Eukaryota</taxon>
        <taxon>Metazoa</taxon>
        <taxon>Chordata</taxon>
        <taxon>Craniata</taxon>
        <taxon>Vertebrata</taxon>
        <taxon>Euteleostomi</taxon>
        <taxon>Actinopterygii</taxon>
        <taxon>Neopterygii</taxon>
        <taxon>Teleostei</taxon>
        <taxon>Neoteleostei</taxon>
        <taxon>Acanthomorphata</taxon>
        <taxon>Ovalentaria</taxon>
        <taxon>Atherinomorphae</taxon>
        <taxon>Beloniformes</taxon>
        <taxon>Adrianichthyidae</taxon>
        <taxon>Oryziinae</taxon>
        <taxon>Oryzias</taxon>
    </lineage>
</organism>
<dbReference type="GO" id="GO:0030036">
    <property type="term" value="P:actin cytoskeleton organization"/>
    <property type="evidence" value="ECO:0007669"/>
    <property type="project" value="TreeGrafter"/>
</dbReference>
<gene>
    <name evidence="7" type="ORF">FQA47_003209</name>
</gene>
<dbReference type="GO" id="GO:0051496">
    <property type="term" value="P:positive regulation of stress fiber assembly"/>
    <property type="evidence" value="ECO:0007669"/>
    <property type="project" value="TreeGrafter"/>
</dbReference>
<dbReference type="PANTHER" id="PTHR46485">
    <property type="entry name" value="LIM DOMAIN KINASE 1"/>
    <property type="match status" value="1"/>
</dbReference>
<dbReference type="GO" id="GO:0005524">
    <property type="term" value="F:ATP binding"/>
    <property type="evidence" value="ECO:0007669"/>
    <property type="project" value="UniProtKB-KW"/>
</dbReference>
<keyword evidence="5" id="KW-0067">ATP-binding</keyword>
<dbReference type="Proteomes" id="UP000646548">
    <property type="component" value="Unassembled WGS sequence"/>
</dbReference>
<evidence type="ECO:0000256" key="6">
    <source>
        <dbReference type="SAM" id="MobiDB-lite"/>
    </source>
</evidence>
<dbReference type="GO" id="GO:0005737">
    <property type="term" value="C:cytoplasm"/>
    <property type="evidence" value="ECO:0007669"/>
    <property type="project" value="TreeGrafter"/>
</dbReference>
<keyword evidence="3" id="KW-0547">Nucleotide-binding</keyword>
<dbReference type="InterPro" id="IPR050940">
    <property type="entry name" value="Actin_reg-Ser/Thr_kinase"/>
</dbReference>